<evidence type="ECO:0008006" key="4">
    <source>
        <dbReference type="Google" id="ProtNLM"/>
    </source>
</evidence>
<keyword evidence="3" id="KW-1185">Reference proteome</keyword>
<sequence>MSWDDEDFDVPTATPRAGASWEEEAEDDPVVDSWDVDEDELARQKKEADEKKKAELKKKQDEAKAKKAAAKAGQTGPFRDRYCG</sequence>
<feature type="compositionally biased region" description="Acidic residues" evidence="1">
    <location>
        <begin position="21"/>
        <end position="40"/>
    </location>
</feature>
<comment type="caution">
    <text evidence="2">The sequence shown here is derived from an EMBL/GenBank/DDBJ whole genome shotgun (WGS) entry which is preliminary data.</text>
</comment>
<dbReference type="AlphaFoldDB" id="A0A8H7L8R6"/>
<evidence type="ECO:0000313" key="2">
    <source>
        <dbReference type="EMBL" id="KAF8000926.1"/>
    </source>
</evidence>
<dbReference type="EMBL" id="JACBPP010000006">
    <property type="protein sequence ID" value="KAF8000926.1"/>
    <property type="molecule type" value="Genomic_DNA"/>
</dbReference>
<dbReference type="GO" id="GO:0003743">
    <property type="term" value="F:translation initiation factor activity"/>
    <property type="evidence" value="ECO:0007669"/>
    <property type="project" value="InterPro"/>
</dbReference>
<dbReference type="OrthoDB" id="20381at2759"/>
<feature type="region of interest" description="Disordered" evidence="1">
    <location>
        <begin position="1"/>
        <end position="84"/>
    </location>
</feature>
<gene>
    <name evidence="2" type="ORF">HF325_004715</name>
</gene>
<feature type="compositionally biased region" description="Basic and acidic residues" evidence="1">
    <location>
        <begin position="41"/>
        <end position="65"/>
    </location>
</feature>
<organism evidence="2 3">
    <name type="scientific">Metschnikowia pulcherrima</name>
    <dbReference type="NCBI Taxonomy" id="27326"/>
    <lineage>
        <taxon>Eukaryota</taxon>
        <taxon>Fungi</taxon>
        <taxon>Dikarya</taxon>
        <taxon>Ascomycota</taxon>
        <taxon>Saccharomycotina</taxon>
        <taxon>Pichiomycetes</taxon>
        <taxon>Metschnikowiaceae</taxon>
        <taxon>Metschnikowia</taxon>
    </lineage>
</organism>
<evidence type="ECO:0000256" key="1">
    <source>
        <dbReference type="SAM" id="MobiDB-lite"/>
    </source>
</evidence>
<dbReference type="GO" id="GO:0005852">
    <property type="term" value="C:eukaryotic translation initiation factor 3 complex"/>
    <property type="evidence" value="ECO:0007669"/>
    <property type="project" value="InterPro"/>
</dbReference>
<proteinExistence type="predicted"/>
<reference evidence="2" key="1">
    <citation type="submission" date="2020-10" db="EMBL/GenBank/DDBJ databases">
        <title>The Whole-Genome Sequence of Metschnikowia persimmonesis, a Novel Endophytic Yeast Species Isolated from Medicinal Plant Diospyros kaki Thumb.</title>
        <authorList>
            <person name="Rahmat E."/>
            <person name="Kang Y."/>
        </authorList>
    </citation>
    <scope>NUCLEOTIDE SEQUENCE</scope>
    <source>
        <strain evidence="2">KIOM G15050</strain>
    </source>
</reference>
<dbReference type="InterPro" id="IPR013906">
    <property type="entry name" value="eIF3j"/>
</dbReference>
<protein>
    <recommendedName>
        <fullName evidence="4">Eukaryotic translation initiation factor 3 30 kDa subunit</fullName>
    </recommendedName>
</protein>
<evidence type="ECO:0000313" key="3">
    <source>
        <dbReference type="Proteomes" id="UP000649328"/>
    </source>
</evidence>
<dbReference type="Pfam" id="PF08597">
    <property type="entry name" value="eIF3_subunit"/>
    <property type="match status" value="1"/>
</dbReference>
<name>A0A8H7L8R6_9ASCO</name>
<accession>A0A8H7L8R6</accession>
<dbReference type="Proteomes" id="UP000649328">
    <property type="component" value="Unassembled WGS sequence"/>
</dbReference>